<keyword evidence="9 12" id="KW-0472">Membrane</keyword>
<name>A0A427YBU5_9TREE</name>
<feature type="transmembrane region" description="Helical" evidence="12">
    <location>
        <begin position="366"/>
        <end position="388"/>
    </location>
</feature>
<dbReference type="InterPro" id="IPR004712">
    <property type="entry name" value="Na+/H+_antiporter_fungi"/>
</dbReference>
<dbReference type="GO" id="GO:0015385">
    <property type="term" value="F:sodium:proton antiporter activity"/>
    <property type="evidence" value="ECO:0007669"/>
    <property type="project" value="InterPro"/>
</dbReference>
<evidence type="ECO:0000256" key="5">
    <source>
        <dbReference type="ARBA" id="ARBA00022692"/>
    </source>
</evidence>
<comment type="similarity">
    <text evidence="2">Belongs to the fungal Na(+)/H(+) exchanger family.</text>
</comment>
<evidence type="ECO:0000256" key="10">
    <source>
        <dbReference type="ARBA" id="ARBA00023201"/>
    </source>
</evidence>
<dbReference type="InterPro" id="IPR006153">
    <property type="entry name" value="Cation/H_exchanger_TM"/>
</dbReference>
<feature type="region of interest" description="Disordered" evidence="11">
    <location>
        <begin position="606"/>
        <end position="690"/>
    </location>
</feature>
<dbReference type="AlphaFoldDB" id="A0A427YBU5"/>
<feature type="compositionally biased region" description="Polar residues" evidence="11">
    <location>
        <begin position="809"/>
        <end position="830"/>
    </location>
</feature>
<sequence>MGFHPFEVNAPHLVYTILGGFTVIFGMLSLIIKEKLYIGEAPIATILGIIIGPYALNFFDPYAWGGGRQSVTDEITLEVTRVVIAIGVFAVGVELPKAYMKRHWRSLFFLLGPCMVYGWLVSALLIWGMIPGLTYLSCLVIAACVTPTDPILAQAVVGGKFADRHVPTHIRHLLSAESGSNDGAAFPFLYIALYLTLDSSPGHAVGEWFYMTWVYEVLLGIILGGLLGFTARKVMQFSERKKLIDRQSFVAQYVSLALLSIGICTLLGSDDLLAAFACGCAFAWDGYFNKATEDAVFSNVIDLLFNCAAFIYIGAIIPFTSFANAEFHLSVWRLIVLAILILIVRRMPVILALYKFIPDIKTFREAAFVGWFGPMGVGAIFISTLARTNIPEPENDGDTSQVDLLQETIGPIVAMLVLASVLTHGLSIPFFVSGRRVHSITNTWSRNPSMDTRIGNEPAWTTHTRRLDNGQQIVINRDDEEGDIGVIQRPRLDMNREKSIAIDEGSRASSGSDVSGSGSAGDSSTRNDNGVAYKDMAVAGAAGTLRARKAKEELHIDNGRRTPPIAEFQEGNDLVIERRKADDEVEVEVKKEYFKDHKDADKNFIEMTDRAGSPSRPTFVLPEGDEPRRRPGTPDSGHSTNFSDHSTNAGSDDEDAGDGYVRPRPYQNVREPSPPPESVRRGSTVSSISQAPAIHSYIPASRIKKEEKGSSWRRFLRVGTTSSNTSSHSAAEEGRGHSPSPSRYGQGHEHAHHDEGFLSVPARRAAALGVPRIQTLEPDDDHDHTNHNDRSLQLTRTLSRAISFAPDLAQSSETAPTMSNYGNANPTFKRTPSLGMYRTSSVRSIDEEDVPAFK</sequence>
<comment type="subcellular location">
    <subcellularLocation>
        <location evidence="1">Membrane</location>
        <topology evidence="1">Multi-pass membrane protein</topology>
    </subcellularLocation>
</comment>
<evidence type="ECO:0000256" key="1">
    <source>
        <dbReference type="ARBA" id="ARBA00004141"/>
    </source>
</evidence>
<evidence type="ECO:0000313" key="15">
    <source>
        <dbReference type="Proteomes" id="UP000279236"/>
    </source>
</evidence>
<evidence type="ECO:0000256" key="2">
    <source>
        <dbReference type="ARBA" id="ARBA00005248"/>
    </source>
</evidence>
<dbReference type="PANTHER" id="PTHR31382">
    <property type="entry name" value="NA(+)/H(+) ANTIPORTER"/>
    <property type="match status" value="1"/>
</dbReference>
<feature type="compositionally biased region" description="Polar residues" evidence="11">
    <location>
        <begin position="636"/>
        <end position="650"/>
    </location>
</feature>
<keyword evidence="10" id="KW-0739">Sodium transport</keyword>
<feature type="transmembrane region" description="Helical" evidence="12">
    <location>
        <begin position="41"/>
        <end position="59"/>
    </location>
</feature>
<dbReference type="GO" id="GO:0120029">
    <property type="term" value="P:proton export across plasma membrane"/>
    <property type="evidence" value="ECO:0007669"/>
    <property type="project" value="InterPro"/>
</dbReference>
<feature type="domain" description="Cation/H+ exchanger transmembrane" evidence="13">
    <location>
        <begin position="28"/>
        <end position="432"/>
    </location>
</feature>
<feature type="transmembrane region" description="Helical" evidence="12">
    <location>
        <begin position="274"/>
        <end position="291"/>
    </location>
</feature>
<evidence type="ECO:0000256" key="12">
    <source>
        <dbReference type="SAM" id="Phobius"/>
    </source>
</evidence>
<gene>
    <name evidence="14" type="ORF">EHS24_001019</name>
</gene>
<accession>A0A427YBU5</accession>
<dbReference type="GO" id="GO:0005886">
    <property type="term" value="C:plasma membrane"/>
    <property type="evidence" value="ECO:0007669"/>
    <property type="project" value="InterPro"/>
</dbReference>
<keyword evidence="8" id="KW-0406">Ion transport</keyword>
<dbReference type="GO" id="GO:0042391">
    <property type="term" value="P:regulation of membrane potential"/>
    <property type="evidence" value="ECO:0007669"/>
    <property type="project" value="InterPro"/>
</dbReference>
<feature type="compositionally biased region" description="Low complexity" evidence="11">
    <location>
        <begin position="507"/>
        <end position="524"/>
    </location>
</feature>
<evidence type="ECO:0000256" key="4">
    <source>
        <dbReference type="ARBA" id="ARBA00022449"/>
    </source>
</evidence>
<feature type="transmembrane region" description="Helical" evidence="12">
    <location>
        <begin position="408"/>
        <end position="432"/>
    </location>
</feature>
<protein>
    <recommendedName>
        <fullName evidence="13">Cation/H+ exchanger transmembrane domain-containing protein</fullName>
    </recommendedName>
</protein>
<feature type="transmembrane region" description="Helical" evidence="12">
    <location>
        <begin position="107"/>
        <end position="130"/>
    </location>
</feature>
<feature type="transmembrane region" description="Helical" evidence="12">
    <location>
        <begin position="79"/>
        <end position="95"/>
    </location>
</feature>
<evidence type="ECO:0000256" key="11">
    <source>
        <dbReference type="SAM" id="MobiDB-lite"/>
    </source>
</evidence>
<proteinExistence type="inferred from homology"/>
<dbReference type="PANTHER" id="PTHR31382:SF4">
    <property type="entry name" value="NA(+)_H(+) ANTIPORTER"/>
    <property type="match status" value="1"/>
</dbReference>
<dbReference type="Proteomes" id="UP000279236">
    <property type="component" value="Unassembled WGS sequence"/>
</dbReference>
<reference evidence="14 15" key="1">
    <citation type="submission" date="2018-11" db="EMBL/GenBank/DDBJ databases">
        <title>Genome sequence of Apiotrichum porosum DSM 27194.</title>
        <authorList>
            <person name="Aliyu H."/>
            <person name="Gorte O."/>
            <person name="Ochsenreither K."/>
        </authorList>
    </citation>
    <scope>NUCLEOTIDE SEQUENCE [LARGE SCALE GENOMIC DNA]</scope>
    <source>
        <strain evidence="14 15">DSM 27194</strain>
    </source>
</reference>
<feature type="region of interest" description="Disordered" evidence="11">
    <location>
        <begin position="809"/>
        <end position="854"/>
    </location>
</feature>
<feature type="compositionally biased region" description="Low complexity" evidence="11">
    <location>
        <begin position="720"/>
        <end position="729"/>
    </location>
</feature>
<feature type="region of interest" description="Disordered" evidence="11">
    <location>
        <begin position="471"/>
        <end position="490"/>
    </location>
</feature>
<keyword evidence="6 12" id="KW-1133">Transmembrane helix</keyword>
<dbReference type="Pfam" id="PF00999">
    <property type="entry name" value="Na_H_Exchanger"/>
    <property type="match status" value="1"/>
</dbReference>
<keyword evidence="3" id="KW-0813">Transport</keyword>
<evidence type="ECO:0000313" key="14">
    <source>
        <dbReference type="EMBL" id="RSH88474.1"/>
    </source>
</evidence>
<dbReference type="STRING" id="105984.A0A427YBU5"/>
<dbReference type="GeneID" id="39585562"/>
<dbReference type="GO" id="GO:0030007">
    <property type="term" value="P:intracellular potassium ion homeostasis"/>
    <property type="evidence" value="ECO:0007669"/>
    <property type="project" value="TreeGrafter"/>
</dbReference>
<feature type="transmembrane region" description="Helical" evidence="12">
    <location>
        <begin position="12"/>
        <end position="32"/>
    </location>
</feature>
<organism evidence="14 15">
    <name type="scientific">Apiotrichum porosum</name>
    <dbReference type="NCBI Taxonomy" id="105984"/>
    <lineage>
        <taxon>Eukaryota</taxon>
        <taxon>Fungi</taxon>
        <taxon>Dikarya</taxon>
        <taxon>Basidiomycota</taxon>
        <taxon>Agaricomycotina</taxon>
        <taxon>Tremellomycetes</taxon>
        <taxon>Trichosporonales</taxon>
        <taxon>Trichosporonaceae</taxon>
        <taxon>Apiotrichum</taxon>
    </lineage>
</organism>
<feature type="transmembrane region" description="Helical" evidence="12">
    <location>
        <begin position="331"/>
        <end position="354"/>
    </location>
</feature>
<dbReference type="OrthoDB" id="2190219at2759"/>
<feature type="region of interest" description="Disordered" evidence="11">
    <location>
        <begin position="718"/>
        <end position="752"/>
    </location>
</feature>
<dbReference type="FunFam" id="1.20.1530.20:FF:000015">
    <property type="entry name" value="Na(+)/H(+) antiporter 2"/>
    <property type="match status" value="1"/>
</dbReference>
<keyword evidence="5 12" id="KW-0812">Transmembrane</keyword>
<feature type="transmembrane region" description="Helical" evidence="12">
    <location>
        <begin position="250"/>
        <end position="268"/>
    </location>
</feature>
<evidence type="ECO:0000256" key="9">
    <source>
        <dbReference type="ARBA" id="ARBA00023136"/>
    </source>
</evidence>
<evidence type="ECO:0000256" key="7">
    <source>
        <dbReference type="ARBA" id="ARBA00023053"/>
    </source>
</evidence>
<feature type="region of interest" description="Disordered" evidence="11">
    <location>
        <begin position="501"/>
        <end position="531"/>
    </location>
</feature>
<dbReference type="RefSeq" id="XP_028480682.1">
    <property type="nucleotide sequence ID" value="XM_028616825.1"/>
</dbReference>
<feature type="transmembrane region" description="Helical" evidence="12">
    <location>
        <begin position="208"/>
        <end position="229"/>
    </location>
</feature>
<evidence type="ECO:0000256" key="3">
    <source>
        <dbReference type="ARBA" id="ARBA00022448"/>
    </source>
</evidence>
<evidence type="ECO:0000256" key="6">
    <source>
        <dbReference type="ARBA" id="ARBA00022989"/>
    </source>
</evidence>
<keyword evidence="7" id="KW-0915">Sodium</keyword>
<dbReference type="GO" id="GO:0036376">
    <property type="term" value="P:sodium ion export across plasma membrane"/>
    <property type="evidence" value="ECO:0007669"/>
    <property type="project" value="InterPro"/>
</dbReference>
<keyword evidence="15" id="KW-1185">Reference proteome</keyword>
<dbReference type="EMBL" id="RSCE01000001">
    <property type="protein sequence ID" value="RSH88474.1"/>
    <property type="molecule type" value="Genomic_DNA"/>
</dbReference>
<evidence type="ECO:0000256" key="8">
    <source>
        <dbReference type="ARBA" id="ARBA00023065"/>
    </source>
</evidence>
<feature type="transmembrane region" description="Helical" evidence="12">
    <location>
        <begin position="303"/>
        <end position="325"/>
    </location>
</feature>
<keyword evidence="4" id="KW-0050">Antiport</keyword>
<comment type="caution">
    <text evidence="14">The sequence shown here is derived from an EMBL/GenBank/DDBJ whole genome shotgun (WGS) entry which is preliminary data.</text>
</comment>
<evidence type="ECO:0000259" key="13">
    <source>
        <dbReference type="Pfam" id="PF00999"/>
    </source>
</evidence>